<reference evidence="2" key="1">
    <citation type="submission" date="2023-06" db="EMBL/GenBank/DDBJ databases">
        <title>Survivors Of The Sea: Transcriptome response of Skeletonema marinoi to long-term dormancy.</title>
        <authorList>
            <person name="Pinder M.I.M."/>
            <person name="Kourtchenko O."/>
            <person name="Robertson E.K."/>
            <person name="Larsson T."/>
            <person name="Maumus F."/>
            <person name="Osuna-Cruz C.M."/>
            <person name="Vancaester E."/>
            <person name="Stenow R."/>
            <person name="Vandepoele K."/>
            <person name="Ploug H."/>
            <person name="Bruchert V."/>
            <person name="Godhe A."/>
            <person name="Topel M."/>
        </authorList>
    </citation>
    <scope>NUCLEOTIDE SEQUENCE</scope>
    <source>
        <strain evidence="2">R05AC</strain>
    </source>
</reference>
<protein>
    <submittedName>
        <fullName evidence="2">Uncharacterized protein</fullName>
    </submittedName>
</protein>
<feature type="region of interest" description="Disordered" evidence="1">
    <location>
        <begin position="1"/>
        <end position="140"/>
    </location>
</feature>
<evidence type="ECO:0000313" key="3">
    <source>
        <dbReference type="Proteomes" id="UP001224775"/>
    </source>
</evidence>
<feature type="compositionally biased region" description="Acidic residues" evidence="1">
    <location>
        <begin position="446"/>
        <end position="468"/>
    </location>
</feature>
<feature type="region of interest" description="Disordered" evidence="1">
    <location>
        <begin position="443"/>
        <end position="477"/>
    </location>
</feature>
<dbReference type="EMBL" id="JATAAI010000011">
    <property type="protein sequence ID" value="KAK1742285.1"/>
    <property type="molecule type" value="Genomic_DNA"/>
</dbReference>
<organism evidence="2 3">
    <name type="scientific">Skeletonema marinoi</name>
    <dbReference type="NCBI Taxonomy" id="267567"/>
    <lineage>
        <taxon>Eukaryota</taxon>
        <taxon>Sar</taxon>
        <taxon>Stramenopiles</taxon>
        <taxon>Ochrophyta</taxon>
        <taxon>Bacillariophyta</taxon>
        <taxon>Coscinodiscophyceae</taxon>
        <taxon>Thalassiosirophycidae</taxon>
        <taxon>Thalassiosirales</taxon>
        <taxon>Skeletonemataceae</taxon>
        <taxon>Skeletonema</taxon>
        <taxon>Skeletonema marinoi-dohrnii complex</taxon>
    </lineage>
</organism>
<feature type="compositionally biased region" description="Low complexity" evidence="1">
    <location>
        <begin position="9"/>
        <end position="38"/>
    </location>
</feature>
<evidence type="ECO:0000256" key="1">
    <source>
        <dbReference type="SAM" id="MobiDB-lite"/>
    </source>
</evidence>
<feature type="compositionally biased region" description="Pro residues" evidence="1">
    <location>
        <begin position="118"/>
        <end position="127"/>
    </location>
</feature>
<feature type="compositionally biased region" description="Polar residues" evidence="1">
    <location>
        <begin position="105"/>
        <end position="117"/>
    </location>
</feature>
<feature type="region of interest" description="Disordered" evidence="1">
    <location>
        <begin position="572"/>
        <end position="626"/>
    </location>
</feature>
<evidence type="ECO:0000313" key="2">
    <source>
        <dbReference type="EMBL" id="KAK1742285.1"/>
    </source>
</evidence>
<feature type="compositionally biased region" description="Pro residues" evidence="1">
    <location>
        <begin position="39"/>
        <end position="52"/>
    </location>
</feature>
<feature type="compositionally biased region" description="Low complexity" evidence="1">
    <location>
        <begin position="71"/>
        <end position="104"/>
    </location>
</feature>
<gene>
    <name evidence="2" type="ORF">QTG54_006850</name>
</gene>
<sequence length="704" mass="77533">MSSSPMPPAEAAIAPPTASDAPPASASAAQPSLPSIVVAPPPAVVTVAPPPLNNYNDDAPLKEESAPQENAPPSKEVAAPPAVAASSSSDGDTGGVDTTIVTVAPQSSHGEDSTNTVQPPPPPPPAPSLQQRSRRSTANYDQDYSSEGIFTTEEGEEAAFAEGGEEVESSQHHDNRSFNFSDALTEHNGSIIILSMKDPNYKAIMFSSFQKLGAVPKHERDEDEEERVKEEVFHLLKKSGGGRFMNYVNFRFPKEGVVEVDETAARKKIFNYIDRRLESKAHWAKEKAGAGAKDMAVSAATPRESSTITPRENSQCSTSISTPNNPVMMEENDTPPIILSLKDANYRQVMFAAFQKLGALATSDRDYNEERRVKDEMYNLFKSTGRKMVIYLNRNVKDGLIEVDEKAARDKINMDISRRMESQTRWDGVDLATDMSLLFQGKEAAVDEEEETILGSDDDDGSDYEDDSNSSLPVQGSGNDAILSMKNANYKAIMFSFFRQLKAHAVHERDRNEEKRVKNEAFALLKSLGGRMMKYRNRMKPADGMVEVDEKTARLQIGNDISKRLSSYSDWATEGTFNPHRDGASKKQPAGPGRSSNPRGDKLVSIRKSATKYSPPTKRVSSYPRRSRNRVTFKDDVQFSMQKTQVAKRVRSSASARLSELHSQIDQKVLDTESSLVDDVATTGLQLSHLWAAKEGPQMYRQPP</sequence>
<name>A0AAD8YB19_9STRA</name>
<feature type="compositionally biased region" description="Polar residues" evidence="1">
    <location>
        <begin position="303"/>
        <end position="325"/>
    </location>
</feature>
<dbReference type="AlphaFoldDB" id="A0AAD8YB19"/>
<dbReference type="Proteomes" id="UP001224775">
    <property type="component" value="Unassembled WGS sequence"/>
</dbReference>
<comment type="caution">
    <text evidence="2">The sequence shown here is derived from an EMBL/GenBank/DDBJ whole genome shotgun (WGS) entry which is preliminary data.</text>
</comment>
<feature type="region of interest" description="Disordered" evidence="1">
    <location>
        <begin position="294"/>
        <end position="328"/>
    </location>
</feature>
<accession>A0AAD8YB19</accession>
<proteinExistence type="predicted"/>
<keyword evidence="3" id="KW-1185">Reference proteome</keyword>